<evidence type="ECO:0000313" key="2">
    <source>
        <dbReference type="EMBL" id="RRT33542.1"/>
    </source>
</evidence>
<evidence type="ECO:0000256" key="1">
    <source>
        <dbReference type="SAM" id="MobiDB-lite"/>
    </source>
</evidence>
<name>A0A426X223_ENSVE</name>
<dbReference type="Proteomes" id="UP000287651">
    <property type="component" value="Unassembled WGS sequence"/>
</dbReference>
<protein>
    <submittedName>
        <fullName evidence="2">Uncharacterized protein</fullName>
    </submittedName>
</protein>
<organism evidence="2 3">
    <name type="scientific">Ensete ventricosum</name>
    <name type="common">Abyssinian banana</name>
    <name type="synonym">Musa ensete</name>
    <dbReference type="NCBI Taxonomy" id="4639"/>
    <lineage>
        <taxon>Eukaryota</taxon>
        <taxon>Viridiplantae</taxon>
        <taxon>Streptophyta</taxon>
        <taxon>Embryophyta</taxon>
        <taxon>Tracheophyta</taxon>
        <taxon>Spermatophyta</taxon>
        <taxon>Magnoliopsida</taxon>
        <taxon>Liliopsida</taxon>
        <taxon>Zingiberales</taxon>
        <taxon>Musaceae</taxon>
        <taxon>Ensete</taxon>
    </lineage>
</organism>
<feature type="region of interest" description="Disordered" evidence="1">
    <location>
        <begin position="1"/>
        <end position="74"/>
    </location>
</feature>
<dbReference type="AlphaFoldDB" id="A0A426X223"/>
<proteinExistence type="predicted"/>
<dbReference type="EMBL" id="AMZH03028751">
    <property type="protein sequence ID" value="RRT33542.1"/>
    <property type="molecule type" value="Genomic_DNA"/>
</dbReference>
<feature type="compositionally biased region" description="Basic and acidic residues" evidence="1">
    <location>
        <begin position="59"/>
        <end position="74"/>
    </location>
</feature>
<reference evidence="2 3" key="1">
    <citation type="journal article" date="2014" name="Agronomy (Basel)">
        <title>A Draft Genome Sequence for Ensete ventricosum, the Drought-Tolerant Tree Against Hunger.</title>
        <authorList>
            <person name="Harrison J."/>
            <person name="Moore K.A."/>
            <person name="Paszkiewicz K."/>
            <person name="Jones T."/>
            <person name="Grant M."/>
            <person name="Ambacheew D."/>
            <person name="Muzemil S."/>
            <person name="Studholme D.J."/>
        </authorList>
    </citation>
    <scope>NUCLEOTIDE SEQUENCE [LARGE SCALE GENOMIC DNA]</scope>
</reference>
<comment type="caution">
    <text evidence="2">The sequence shown here is derived from an EMBL/GenBank/DDBJ whole genome shotgun (WGS) entry which is preliminary data.</text>
</comment>
<evidence type="ECO:0000313" key="3">
    <source>
        <dbReference type="Proteomes" id="UP000287651"/>
    </source>
</evidence>
<feature type="compositionally biased region" description="Low complexity" evidence="1">
    <location>
        <begin position="37"/>
        <end position="55"/>
    </location>
</feature>
<accession>A0A426X223</accession>
<gene>
    <name evidence="2" type="ORF">B296_00038533</name>
</gene>
<sequence length="74" mass="7747">MATHDQGLRRGGYTRPGPPAGAPSGTTPVRKGGTYSTRPPTGATTPATKGAASGTQHRQLRDGDGRWMRTEGER</sequence>